<keyword evidence="3" id="KW-0443">Lipid metabolism</keyword>
<evidence type="ECO:0000313" key="4">
    <source>
        <dbReference type="EMBL" id="HIV61627.1"/>
    </source>
</evidence>
<dbReference type="Proteomes" id="UP000886808">
    <property type="component" value="Unassembled WGS sequence"/>
</dbReference>
<keyword evidence="3" id="KW-0753">Steroid metabolism</keyword>
<name>A0A9D1PIB4_9FIRM</name>
<dbReference type="AlphaFoldDB" id="A0A9D1PIB4"/>
<dbReference type="InterPro" id="IPR036291">
    <property type="entry name" value="NAD(P)-bd_dom_sf"/>
</dbReference>
<keyword evidence="2" id="KW-0560">Oxidoreductase</keyword>
<evidence type="ECO:0000313" key="5">
    <source>
        <dbReference type="Proteomes" id="UP000886808"/>
    </source>
</evidence>
<dbReference type="EMBL" id="DXIE01000016">
    <property type="protein sequence ID" value="HIV61627.1"/>
    <property type="molecule type" value="Genomic_DNA"/>
</dbReference>
<dbReference type="PROSITE" id="PS00061">
    <property type="entry name" value="ADH_SHORT"/>
    <property type="match status" value="1"/>
</dbReference>
<dbReference type="InterPro" id="IPR050259">
    <property type="entry name" value="SDR"/>
</dbReference>
<protein>
    <submittedName>
        <fullName evidence="4">SDR family oxidoreductase</fullName>
    </submittedName>
</protein>
<evidence type="ECO:0000256" key="3">
    <source>
        <dbReference type="ARBA" id="ARBA00023221"/>
    </source>
</evidence>
<dbReference type="GO" id="GO:0032787">
    <property type="term" value="P:monocarboxylic acid metabolic process"/>
    <property type="evidence" value="ECO:0007669"/>
    <property type="project" value="UniProtKB-ARBA"/>
</dbReference>
<dbReference type="PANTHER" id="PTHR42879">
    <property type="entry name" value="3-OXOACYL-(ACYL-CARRIER-PROTEIN) REDUCTASE"/>
    <property type="match status" value="1"/>
</dbReference>
<dbReference type="InterPro" id="IPR020904">
    <property type="entry name" value="Sc_DH/Rdtase_CS"/>
</dbReference>
<gene>
    <name evidence="4" type="ORF">H9746_02090</name>
</gene>
<dbReference type="GO" id="GO:0008202">
    <property type="term" value="P:steroid metabolic process"/>
    <property type="evidence" value="ECO:0007669"/>
    <property type="project" value="UniProtKB-KW"/>
</dbReference>
<dbReference type="SUPFAM" id="SSF51735">
    <property type="entry name" value="NAD(P)-binding Rossmann-fold domains"/>
    <property type="match status" value="1"/>
</dbReference>
<dbReference type="Gene3D" id="3.40.50.720">
    <property type="entry name" value="NAD(P)-binding Rossmann-like Domain"/>
    <property type="match status" value="1"/>
</dbReference>
<dbReference type="PANTHER" id="PTHR42879:SF2">
    <property type="entry name" value="3-OXOACYL-[ACYL-CARRIER-PROTEIN] REDUCTASE FABG"/>
    <property type="match status" value="1"/>
</dbReference>
<dbReference type="FunFam" id="3.40.50.720:FF:000173">
    <property type="entry name" value="3-oxoacyl-[acyl-carrier protein] reductase"/>
    <property type="match status" value="1"/>
</dbReference>
<dbReference type="GO" id="GO:0016491">
    <property type="term" value="F:oxidoreductase activity"/>
    <property type="evidence" value="ECO:0007669"/>
    <property type="project" value="UniProtKB-KW"/>
</dbReference>
<reference evidence="4" key="2">
    <citation type="submission" date="2021-04" db="EMBL/GenBank/DDBJ databases">
        <authorList>
            <person name="Gilroy R."/>
        </authorList>
    </citation>
    <scope>NUCLEOTIDE SEQUENCE</scope>
    <source>
        <strain evidence="4">CHK193-4272</strain>
    </source>
</reference>
<dbReference type="PRINTS" id="PR00080">
    <property type="entry name" value="SDRFAMILY"/>
</dbReference>
<evidence type="ECO:0000256" key="2">
    <source>
        <dbReference type="ARBA" id="ARBA00023002"/>
    </source>
</evidence>
<dbReference type="Pfam" id="PF13561">
    <property type="entry name" value="adh_short_C2"/>
    <property type="match status" value="1"/>
</dbReference>
<dbReference type="InterPro" id="IPR002347">
    <property type="entry name" value="SDR_fam"/>
</dbReference>
<accession>A0A9D1PIB4</accession>
<evidence type="ECO:0000256" key="1">
    <source>
        <dbReference type="ARBA" id="ARBA00006484"/>
    </source>
</evidence>
<comment type="caution">
    <text evidence="4">The sequence shown here is derived from an EMBL/GenBank/DDBJ whole genome shotgun (WGS) entry which is preliminary data.</text>
</comment>
<dbReference type="NCBIfam" id="NF047420">
    <property type="entry name" value="EF_P_mod_YmfI"/>
    <property type="match status" value="1"/>
</dbReference>
<sequence length="242" mass="26132">MNKTVWITGGSRGIGAATVREFAKCGYNVAFTYQKSEDKANMLCNELANYPVIAIKGDMANRMQVENSYKQIKNKFGAIDTLVVNAGIAQQKMFCDITDNDWNKMFNVNLNSAFYTIQTVLPDMVHKKQGSIVTVSSVWGITGASCESHYAASKAALIGLTKSLALELGLSGIRVNSVAAGVIDTDMNSMHDEQTLNELANESALGRIGKPEEIARLIRSLCSEDTSFVTGQVIAATGGFII</sequence>
<proteinExistence type="inferred from homology"/>
<reference evidence="4" key="1">
    <citation type="journal article" date="2021" name="PeerJ">
        <title>Extensive microbial diversity within the chicken gut microbiome revealed by metagenomics and culture.</title>
        <authorList>
            <person name="Gilroy R."/>
            <person name="Ravi A."/>
            <person name="Getino M."/>
            <person name="Pursley I."/>
            <person name="Horton D.L."/>
            <person name="Alikhan N.F."/>
            <person name="Baker D."/>
            <person name="Gharbi K."/>
            <person name="Hall N."/>
            <person name="Watson M."/>
            <person name="Adriaenssens E.M."/>
            <person name="Foster-Nyarko E."/>
            <person name="Jarju S."/>
            <person name="Secka A."/>
            <person name="Antonio M."/>
            <person name="Oren A."/>
            <person name="Chaudhuri R.R."/>
            <person name="La Ragione R."/>
            <person name="Hildebrand F."/>
            <person name="Pallen M.J."/>
        </authorList>
    </citation>
    <scope>NUCLEOTIDE SEQUENCE</scope>
    <source>
        <strain evidence="4">CHK193-4272</strain>
    </source>
</reference>
<dbReference type="PRINTS" id="PR00081">
    <property type="entry name" value="GDHRDH"/>
</dbReference>
<comment type="similarity">
    <text evidence="1">Belongs to the short-chain dehydrogenases/reductases (SDR) family.</text>
</comment>
<organism evidence="4 5">
    <name type="scientific">Candidatus Butyricicoccus avistercoris</name>
    <dbReference type="NCBI Taxonomy" id="2838518"/>
    <lineage>
        <taxon>Bacteria</taxon>
        <taxon>Bacillati</taxon>
        <taxon>Bacillota</taxon>
        <taxon>Clostridia</taxon>
        <taxon>Eubacteriales</taxon>
        <taxon>Butyricicoccaceae</taxon>
        <taxon>Butyricicoccus</taxon>
    </lineage>
</organism>